<organism evidence="1 2">
    <name type="scientific">Chitinophaga parva</name>
    <dbReference type="NCBI Taxonomy" id="2169414"/>
    <lineage>
        <taxon>Bacteria</taxon>
        <taxon>Pseudomonadati</taxon>
        <taxon>Bacteroidota</taxon>
        <taxon>Chitinophagia</taxon>
        <taxon>Chitinophagales</taxon>
        <taxon>Chitinophagaceae</taxon>
        <taxon>Chitinophaga</taxon>
    </lineage>
</organism>
<dbReference type="AlphaFoldDB" id="A0A2T7BI05"/>
<accession>A0A2T7BI05</accession>
<proteinExistence type="predicted"/>
<dbReference type="Gene3D" id="2.40.128.410">
    <property type="match status" value="1"/>
</dbReference>
<dbReference type="Pfam" id="PF14059">
    <property type="entry name" value="DUF4251"/>
    <property type="match status" value="1"/>
</dbReference>
<dbReference type="EMBL" id="QCYK01000002">
    <property type="protein sequence ID" value="PUZ25883.1"/>
    <property type="molecule type" value="Genomic_DNA"/>
</dbReference>
<name>A0A2T7BI05_9BACT</name>
<evidence type="ECO:0000313" key="2">
    <source>
        <dbReference type="Proteomes" id="UP000244450"/>
    </source>
</evidence>
<gene>
    <name evidence="1" type="ORF">DCC81_16670</name>
</gene>
<dbReference type="RefSeq" id="WP_108687722.1">
    <property type="nucleotide sequence ID" value="NZ_QCYK01000002.1"/>
</dbReference>
<evidence type="ECO:0008006" key="3">
    <source>
        <dbReference type="Google" id="ProtNLM"/>
    </source>
</evidence>
<protein>
    <recommendedName>
        <fullName evidence="3">DUF4251 domain-containing protein</fullName>
    </recommendedName>
</protein>
<sequence length="164" mass="17889">MSASQLLKWGGLLLLSIVVQAGWAQKKGAAKDSARVAAALNDHRFVFVPQQMMPMGGRVRQVTPDYTVKVSGDTLRSYLPYVGRAYSAPIGSTTGPLDFTTPVTYILATRKKGGWLVTLKPVNSRDIQRYEFTIFDSGSASLSVTSTNRQPISYNGYVQPVGQK</sequence>
<dbReference type="InterPro" id="IPR025347">
    <property type="entry name" value="DUF4251"/>
</dbReference>
<comment type="caution">
    <text evidence="1">The sequence shown here is derived from an EMBL/GenBank/DDBJ whole genome shotgun (WGS) entry which is preliminary data.</text>
</comment>
<reference evidence="1 2" key="1">
    <citation type="submission" date="2018-04" db="EMBL/GenBank/DDBJ databases">
        <title>Chitinophaga fuyangensis sp. nov., isolated from soil in a chemical factory.</title>
        <authorList>
            <person name="Chen K."/>
        </authorList>
    </citation>
    <scope>NUCLEOTIDE SEQUENCE [LARGE SCALE GENOMIC DNA]</scope>
    <source>
        <strain evidence="1 2">LY-1</strain>
    </source>
</reference>
<dbReference type="Proteomes" id="UP000244450">
    <property type="component" value="Unassembled WGS sequence"/>
</dbReference>
<dbReference type="OrthoDB" id="1097715at2"/>
<evidence type="ECO:0000313" key="1">
    <source>
        <dbReference type="EMBL" id="PUZ25883.1"/>
    </source>
</evidence>
<keyword evidence="2" id="KW-1185">Reference proteome</keyword>